<dbReference type="InterPro" id="IPR007499">
    <property type="entry name" value="ERF_bacteria_virus"/>
</dbReference>
<dbReference type="RefSeq" id="WP_133364026.1">
    <property type="nucleotide sequence ID" value="NZ_CP037940.1"/>
</dbReference>
<dbReference type="Proteomes" id="UP000292886">
    <property type="component" value="Chromosome"/>
</dbReference>
<dbReference type="Pfam" id="PF04404">
    <property type="entry name" value="ERF"/>
    <property type="match status" value="1"/>
</dbReference>
<dbReference type="EMBL" id="CP037940">
    <property type="protein sequence ID" value="QBO36949.1"/>
    <property type="molecule type" value="Genomic_DNA"/>
</dbReference>
<keyword evidence="3" id="KW-1185">Reference proteome</keyword>
<name>A0A4P6YVQ9_9LACO</name>
<feature type="region of interest" description="Disordered" evidence="1">
    <location>
        <begin position="145"/>
        <end position="168"/>
    </location>
</feature>
<accession>A0A4P6YVQ9</accession>
<proteinExistence type="predicted"/>
<feature type="compositionally biased region" description="Polar residues" evidence="1">
    <location>
        <begin position="147"/>
        <end position="156"/>
    </location>
</feature>
<gene>
    <name evidence="2" type="ORF">EQG49_11080</name>
</gene>
<reference evidence="3" key="1">
    <citation type="submission" date="2019-03" db="EMBL/GenBank/DDBJ databases">
        <title>Weissella sp. 26KH-42 Genome sequencing.</title>
        <authorList>
            <person name="Heo J."/>
            <person name="Kim S.-J."/>
            <person name="Kim J.-S."/>
            <person name="Hong S.-B."/>
            <person name="Kwon S.-W."/>
        </authorList>
    </citation>
    <scope>NUCLEOTIDE SEQUENCE [LARGE SCALE GENOMIC DNA]</scope>
    <source>
        <strain evidence="3">26KH-42</strain>
    </source>
</reference>
<evidence type="ECO:0000313" key="2">
    <source>
        <dbReference type="EMBL" id="QBO36949.1"/>
    </source>
</evidence>
<sequence length="251" mass="27628">MKRSDERAPLTKALTKFKKAFKQPSKNGNVDFTGKKGRQKYDYVTLDDIIHAIDTGIATAGVDLTYDQDVQTRVDGETTWVGLTTYVEAVDGEKVAWKESDTFWLPTDLEPKNIGSAITYARRYQLGPMLGIASEVDVDIQEIEGTKQAQQSGTTNKTRKPNTARQAPQAVVPRPGDVADKLVGEIAKKMGAETMSDQDGQKVLDEINRDALQQFSQQVGHDFNNQVVGDWNGLNAILARMSNNLKVAPVA</sequence>
<organism evidence="2 3">
    <name type="scientific">Periweissella cryptocerci</name>
    <dbReference type="NCBI Taxonomy" id="2506420"/>
    <lineage>
        <taxon>Bacteria</taxon>
        <taxon>Bacillati</taxon>
        <taxon>Bacillota</taxon>
        <taxon>Bacilli</taxon>
        <taxon>Lactobacillales</taxon>
        <taxon>Lactobacillaceae</taxon>
        <taxon>Periweissella</taxon>
    </lineage>
</organism>
<evidence type="ECO:0000313" key="3">
    <source>
        <dbReference type="Proteomes" id="UP000292886"/>
    </source>
</evidence>
<dbReference type="AlphaFoldDB" id="A0A4P6YVQ9"/>
<dbReference type="KEGG" id="wei:EQG49_11080"/>
<protein>
    <submittedName>
        <fullName evidence="2">Uncharacterized protein</fullName>
    </submittedName>
</protein>
<evidence type="ECO:0000256" key="1">
    <source>
        <dbReference type="SAM" id="MobiDB-lite"/>
    </source>
</evidence>
<dbReference type="OrthoDB" id="149299at2"/>